<gene>
    <name evidence="4" type="ORF">SAMN04488051_102186</name>
</gene>
<sequence length="121" mass="13706">MTTARVLLLDDDSYMLNAYQRMLRAAPYPCHFEQSCSQARQFLAEHPTELLLIDYLMPEQNGLDFCKGQSAWAMATRCYLLSGMETTSEMQQAVTQGLIQGILTKPITKAELLAFLHQQLS</sequence>
<reference evidence="4 5" key="1">
    <citation type="submission" date="2016-10" db="EMBL/GenBank/DDBJ databases">
        <authorList>
            <person name="de Groot N.N."/>
        </authorList>
    </citation>
    <scope>NUCLEOTIDE SEQUENCE [LARGE SCALE GENOMIC DNA]</scope>
    <source>
        <strain evidence="4 5">CGMCC 1.3430</strain>
    </source>
</reference>
<evidence type="ECO:0000256" key="2">
    <source>
        <dbReference type="PROSITE-ProRule" id="PRU00169"/>
    </source>
</evidence>
<organism evidence="4 5">
    <name type="scientific">Alkalimonas amylolytica</name>
    <dbReference type="NCBI Taxonomy" id="152573"/>
    <lineage>
        <taxon>Bacteria</taxon>
        <taxon>Pseudomonadati</taxon>
        <taxon>Pseudomonadota</taxon>
        <taxon>Gammaproteobacteria</taxon>
        <taxon>Alkalimonas</taxon>
    </lineage>
</organism>
<dbReference type="InterPro" id="IPR011006">
    <property type="entry name" value="CheY-like_superfamily"/>
</dbReference>
<name>A0A1H3ZHA5_ALKAM</name>
<evidence type="ECO:0000256" key="1">
    <source>
        <dbReference type="ARBA" id="ARBA00022553"/>
    </source>
</evidence>
<dbReference type="AlphaFoldDB" id="A0A1H3ZHA5"/>
<dbReference type="EMBL" id="FNRM01000002">
    <property type="protein sequence ID" value="SEA23035.1"/>
    <property type="molecule type" value="Genomic_DNA"/>
</dbReference>
<evidence type="ECO:0000259" key="3">
    <source>
        <dbReference type="PROSITE" id="PS50110"/>
    </source>
</evidence>
<evidence type="ECO:0000313" key="5">
    <source>
        <dbReference type="Proteomes" id="UP000198773"/>
    </source>
</evidence>
<keyword evidence="1 2" id="KW-0597">Phosphoprotein</keyword>
<dbReference type="STRING" id="152573.SAMN04488051_102186"/>
<dbReference type="Gene3D" id="3.40.50.2300">
    <property type="match status" value="1"/>
</dbReference>
<feature type="modified residue" description="4-aspartylphosphate" evidence="2">
    <location>
        <position position="54"/>
    </location>
</feature>
<dbReference type="GO" id="GO:0000160">
    <property type="term" value="P:phosphorelay signal transduction system"/>
    <property type="evidence" value="ECO:0007669"/>
    <property type="project" value="InterPro"/>
</dbReference>
<feature type="domain" description="Response regulatory" evidence="3">
    <location>
        <begin position="5"/>
        <end position="120"/>
    </location>
</feature>
<dbReference type="SMART" id="SM00448">
    <property type="entry name" value="REC"/>
    <property type="match status" value="1"/>
</dbReference>
<keyword evidence="5" id="KW-1185">Reference proteome</keyword>
<proteinExistence type="predicted"/>
<dbReference type="InterPro" id="IPR001789">
    <property type="entry name" value="Sig_transdc_resp-reg_receiver"/>
</dbReference>
<dbReference type="PANTHER" id="PTHR44591:SF3">
    <property type="entry name" value="RESPONSE REGULATORY DOMAIN-CONTAINING PROTEIN"/>
    <property type="match status" value="1"/>
</dbReference>
<accession>A0A1H3ZHA5</accession>
<evidence type="ECO:0000313" key="4">
    <source>
        <dbReference type="EMBL" id="SEA23035.1"/>
    </source>
</evidence>
<dbReference type="Proteomes" id="UP000198773">
    <property type="component" value="Unassembled WGS sequence"/>
</dbReference>
<protein>
    <submittedName>
        <fullName evidence="4">Response regulator receiver domain-containing protein</fullName>
    </submittedName>
</protein>
<dbReference type="PANTHER" id="PTHR44591">
    <property type="entry name" value="STRESS RESPONSE REGULATOR PROTEIN 1"/>
    <property type="match status" value="1"/>
</dbReference>
<dbReference type="RefSeq" id="WP_171907543.1">
    <property type="nucleotide sequence ID" value="NZ_FNRM01000002.1"/>
</dbReference>
<dbReference type="Pfam" id="PF00072">
    <property type="entry name" value="Response_reg"/>
    <property type="match status" value="1"/>
</dbReference>
<dbReference type="PROSITE" id="PS50110">
    <property type="entry name" value="RESPONSE_REGULATORY"/>
    <property type="match status" value="1"/>
</dbReference>
<dbReference type="SUPFAM" id="SSF52172">
    <property type="entry name" value="CheY-like"/>
    <property type="match status" value="1"/>
</dbReference>
<dbReference type="InterPro" id="IPR050595">
    <property type="entry name" value="Bact_response_regulator"/>
</dbReference>